<evidence type="ECO:0000313" key="3">
    <source>
        <dbReference type="Proteomes" id="UP000288805"/>
    </source>
</evidence>
<dbReference type="InterPro" id="IPR036396">
    <property type="entry name" value="Cyt_P450_sf"/>
</dbReference>
<dbReference type="Proteomes" id="UP000288805">
    <property type="component" value="Unassembled WGS sequence"/>
</dbReference>
<dbReference type="GO" id="GO:0004497">
    <property type="term" value="F:monooxygenase activity"/>
    <property type="evidence" value="ECO:0007669"/>
    <property type="project" value="InterPro"/>
</dbReference>
<reference evidence="2 3" key="1">
    <citation type="journal article" date="2018" name="PLoS Genet.">
        <title>Population sequencing reveals clonal diversity and ancestral inbreeding in the grapevine cultivar Chardonnay.</title>
        <authorList>
            <person name="Roach M.J."/>
            <person name="Johnson D.L."/>
            <person name="Bohlmann J."/>
            <person name="van Vuuren H.J."/>
            <person name="Jones S.J."/>
            <person name="Pretorius I.S."/>
            <person name="Schmidt S.A."/>
            <person name="Borneman A.R."/>
        </authorList>
    </citation>
    <scope>NUCLEOTIDE SEQUENCE [LARGE SCALE GENOMIC DNA]</scope>
    <source>
        <strain evidence="3">cv. Chardonnay</strain>
        <tissue evidence="2">Leaf</tissue>
    </source>
</reference>
<dbReference type="GO" id="GO:0005506">
    <property type="term" value="F:iron ion binding"/>
    <property type="evidence" value="ECO:0007669"/>
    <property type="project" value="InterPro"/>
</dbReference>
<accession>A0A438E3B8</accession>
<dbReference type="AlphaFoldDB" id="A0A438E3B8"/>
<feature type="region of interest" description="Disordered" evidence="1">
    <location>
        <begin position="102"/>
        <end position="125"/>
    </location>
</feature>
<name>A0A438E3B8_VITVI</name>
<dbReference type="GO" id="GO:0016705">
    <property type="term" value="F:oxidoreductase activity, acting on paired donors, with incorporation or reduction of molecular oxygen"/>
    <property type="evidence" value="ECO:0007669"/>
    <property type="project" value="InterPro"/>
</dbReference>
<evidence type="ECO:0000256" key="1">
    <source>
        <dbReference type="SAM" id="MobiDB-lite"/>
    </source>
</evidence>
<sequence>MTDDRYGNFFKTHIFGCPTVICMDPGVNRYILLNEGKGFVPGYPPSMRNIVTTRIYLVKRRLYIYRASNFLPYPMWDITNTPHADTTSSLCPMGLRGQTDKAKQTPIPGSGIGSDTICNDPHPIM</sequence>
<comment type="caution">
    <text evidence="2">The sequence shown here is derived from an EMBL/GenBank/DDBJ whole genome shotgun (WGS) entry which is preliminary data.</text>
</comment>
<dbReference type="EMBL" id="QGNW01001412">
    <property type="protein sequence ID" value="RVW42196.1"/>
    <property type="molecule type" value="Genomic_DNA"/>
</dbReference>
<proteinExistence type="predicted"/>
<dbReference type="GO" id="GO:0020037">
    <property type="term" value="F:heme binding"/>
    <property type="evidence" value="ECO:0007669"/>
    <property type="project" value="InterPro"/>
</dbReference>
<protein>
    <submittedName>
        <fullName evidence="2">Cytochrome P450 85A</fullName>
    </submittedName>
</protein>
<dbReference type="Gene3D" id="1.10.630.10">
    <property type="entry name" value="Cytochrome P450"/>
    <property type="match status" value="1"/>
</dbReference>
<organism evidence="2 3">
    <name type="scientific">Vitis vinifera</name>
    <name type="common">Grape</name>
    <dbReference type="NCBI Taxonomy" id="29760"/>
    <lineage>
        <taxon>Eukaryota</taxon>
        <taxon>Viridiplantae</taxon>
        <taxon>Streptophyta</taxon>
        <taxon>Embryophyta</taxon>
        <taxon>Tracheophyta</taxon>
        <taxon>Spermatophyta</taxon>
        <taxon>Magnoliopsida</taxon>
        <taxon>eudicotyledons</taxon>
        <taxon>Gunneridae</taxon>
        <taxon>Pentapetalae</taxon>
        <taxon>rosids</taxon>
        <taxon>Vitales</taxon>
        <taxon>Vitaceae</taxon>
        <taxon>Viteae</taxon>
        <taxon>Vitis</taxon>
    </lineage>
</organism>
<dbReference type="SUPFAM" id="SSF48264">
    <property type="entry name" value="Cytochrome P450"/>
    <property type="match status" value="1"/>
</dbReference>
<evidence type="ECO:0000313" key="2">
    <source>
        <dbReference type="EMBL" id="RVW42196.1"/>
    </source>
</evidence>
<gene>
    <name evidence="2" type="primary">BA13_3</name>
    <name evidence="2" type="ORF">CK203_094609</name>
</gene>